<dbReference type="SUPFAM" id="SSF52317">
    <property type="entry name" value="Class I glutamine amidotransferase-like"/>
    <property type="match status" value="1"/>
</dbReference>
<keyword evidence="2 9" id="KW-0121">Carboxypeptidase</keyword>
<dbReference type="InterPro" id="IPR027461">
    <property type="entry name" value="Carboxypeptidase_A_C_sf"/>
</dbReference>
<evidence type="ECO:0000256" key="3">
    <source>
        <dbReference type="ARBA" id="ARBA00022670"/>
    </source>
</evidence>
<evidence type="ECO:0000259" key="7">
    <source>
        <dbReference type="Pfam" id="PF02016"/>
    </source>
</evidence>
<evidence type="ECO:0000313" key="10">
    <source>
        <dbReference type="Proteomes" id="UP000439752"/>
    </source>
</evidence>
<dbReference type="Gene3D" id="3.50.30.60">
    <property type="entry name" value="LD-carboxypeptidase A C-terminal domain-like"/>
    <property type="match status" value="1"/>
</dbReference>
<dbReference type="RefSeq" id="WP_029330460.1">
    <property type="nucleotide sequence ID" value="NZ_LR732308.1"/>
</dbReference>
<dbReference type="PANTHER" id="PTHR30237:SF2">
    <property type="entry name" value="MUREIN TETRAPEPTIDE CARBOXYPEPTIDASE"/>
    <property type="match status" value="1"/>
</dbReference>
<evidence type="ECO:0000256" key="2">
    <source>
        <dbReference type="ARBA" id="ARBA00022645"/>
    </source>
</evidence>
<dbReference type="InterPro" id="IPR027478">
    <property type="entry name" value="LdcA_N"/>
</dbReference>
<dbReference type="GO" id="GO:0008236">
    <property type="term" value="F:serine-type peptidase activity"/>
    <property type="evidence" value="ECO:0007669"/>
    <property type="project" value="UniProtKB-KW"/>
</dbReference>
<dbReference type="Pfam" id="PF02016">
    <property type="entry name" value="Peptidase_S66"/>
    <property type="match status" value="1"/>
</dbReference>
<comment type="similarity">
    <text evidence="1">Belongs to the peptidase S66 family.</text>
</comment>
<evidence type="ECO:0000313" key="9">
    <source>
        <dbReference type="EMBL" id="VWX38490.1"/>
    </source>
</evidence>
<feature type="domain" description="LD-carboxypeptidase C-terminal" evidence="8">
    <location>
        <begin position="202"/>
        <end position="324"/>
    </location>
</feature>
<feature type="domain" description="LD-carboxypeptidase N-terminal" evidence="7">
    <location>
        <begin position="13"/>
        <end position="130"/>
    </location>
</feature>
<evidence type="ECO:0000256" key="1">
    <source>
        <dbReference type="ARBA" id="ARBA00010233"/>
    </source>
</evidence>
<feature type="active site" description="Charge relay system" evidence="6">
    <location>
        <position position="309"/>
    </location>
</feature>
<dbReference type="AlphaFoldDB" id="A0A653IIQ0"/>
<accession>A0A653IIQ0</accession>
<evidence type="ECO:0000256" key="5">
    <source>
        <dbReference type="ARBA" id="ARBA00022825"/>
    </source>
</evidence>
<organism evidence="9 10">
    <name type="scientific">Exiguobacterium oxidotolerans</name>
    <dbReference type="NCBI Taxonomy" id="223958"/>
    <lineage>
        <taxon>Bacteria</taxon>
        <taxon>Bacillati</taxon>
        <taxon>Bacillota</taxon>
        <taxon>Bacilli</taxon>
        <taxon>Bacillales</taxon>
        <taxon>Bacillales Family XII. Incertae Sedis</taxon>
        <taxon>Exiguobacterium</taxon>
    </lineage>
</organism>
<dbReference type="GO" id="GO:0006508">
    <property type="term" value="P:proteolysis"/>
    <property type="evidence" value="ECO:0007669"/>
    <property type="project" value="UniProtKB-KW"/>
</dbReference>
<dbReference type="InterPro" id="IPR040449">
    <property type="entry name" value="Peptidase_S66_N"/>
</dbReference>
<keyword evidence="10" id="KW-1185">Reference proteome</keyword>
<feature type="active site" description="Charge relay system" evidence="6">
    <location>
        <position position="242"/>
    </location>
</feature>
<keyword evidence="4" id="KW-0378">Hydrolase</keyword>
<reference evidence="9 10" key="1">
    <citation type="submission" date="2019-10" db="EMBL/GenBank/DDBJ databases">
        <authorList>
            <person name="Karimi E."/>
        </authorList>
    </citation>
    <scope>NUCLEOTIDE SEQUENCE [LARGE SCALE GENOMIC DNA]</scope>
    <source>
        <strain evidence="9">Exiguobacterium sp. 9Y</strain>
    </source>
</reference>
<dbReference type="InterPro" id="IPR040921">
    <property type="entry name" value="Peptidase_S66C"/>
</dbReference>
<dbReference type="PIRSF" id="PIRSF028757">
    <property type="entry name" value="LD-carboxypeptidase"/>
    <property type="match status" value="1"/>
</dbReference>
<dbReference type="Pfam" id="PF17676">
    <property type="entry name" value="Peptidase_S66C"/>
    <property type="match status" value="1"/>
</dbReference>
<name>A0A653IIQ0_9BACL</name>
<proteinExistence type="inferred from homology"/>
<evidence type="ECO:0000256" key="4">
    <source>
        <dbReference type="ARBA" id="ARBA00022801"/>
    </source>
</evidence>
<dbReference type="CDD" id="cd07062">
    <property type="entry name" value="Peptidase_S66_mccF_like"/>
    <property type="match status" value="1"/>
</dbReference>
<dbReference type="Proteomes" id="UP000439752">
    <property type="component" value="Unassembled WGS sequence"/>
</dbReference>
<dbReference type="EMBL" id="CABWKQ010000034">
    <property type="protein sequence ID" value="VWX38490.1"/>
    <property type="molecule type" value="Genomic_DNA"/>
</dbReference>
<dbReference type="InterPro" id="IPR003507">
    <property type="entry name" value="S66_fam"/>
</dbReference>
<dbReference type="InterPro" id="IPR029062">
    <property type="entry name" value="Class_I_gatase-like"/>
</dbReference>
<dbReference type="SUPFAM" id="SSF141986">
    <property type="entry name" value="LD-carboxypeptidase A C-terminal domain-like"/>
    <property type="match status" value="1"/>
</dbReference>
<sequence>MRYPFFGWTGQTIGITALSSGLPDALHPLLEESKLRLEDRQMETVIGETVWTQEKAQSTTASVRASELMQMFQHPDIDAILPPFGGERALDILSHLDFFELPVKWLLGYSDTSTVLFAITVKTGIATAHGPNVLELRSEEWDETTAAWRRVLATPRDGSVTQWMSTRFQTAWNHDVRPKRFMFHFDQPTEWKTLNPSITQVTGRLLGGCLETVRHLIGTPYGDVRAFQEQHLGGEPILWYFEACEASATDLHRSLMQMHLAGWFDYATGILFGRTSAGQAIEDYTLLDVYQMIATETGLPIFYDLDIGHQPPQLTLVNGATATVTLQGKDSRLDMTFD</sequence>
<feature type="active site" description="Nucleophile" evidence="6">
    <location>
        <position position="110"/>
    </location>
</feature>
<evidence type="ECO:0000259" key="8">
    <source>
        <dbReference type="Pfam" id="PF17676"/>
    </source>
</evidence>
<evidence type="ECO:0000256" key="6">
    <source>
        <dbReference type="PIRSR" id="PIRSR028757-1"/>
    </source>
</evidence>
<dbReference type="GO" id="GO:0004180">
    <property type="term" value="F:carboxypeptidase activity"/>
    <property type="evidence" value="ECO:0007669"/>
    <property type="project" value="UniProtKB-KW"/>
</dbReference>
<protein>
    <submittedName>
        <fullName evidence="9">LD-carboxypeptidase</fullName>
    </submittedName>
</protein>
<dbReference type="Gene3D" id="3.40.50.10740">
    <property type="entry name" value="Class I glutamine amidotransferase-like"/>
    <property type="match status" value="1"/>
</dbReference>
<keyword evidence="5" id="KW-0720">Serine protease</keyword>
<dbReference type="PANTHER" id="PTHR30237">
    <property type="entry name" value="MURAMOYLTETRAPEPTIDE CARBOXYPEPTIDASE"/>
    <property type="match status" value="1"/>
</dbReference>
<gene>
    <name evidence="9" type="ORF">EXIGUO9Y_40004</name>
</gene>
<keyword evidence="3" id="KW-0645">Protease</keyword>